<feature type="domain" description="Plus3" evidence="6">
    <location>
        <begin position="214"/>
        <end position="347"/>
    </location>
</feature>
<sequence length="539" mass="61113">MSNAAAADVILRLLANSASDSNKGRRRRRSSRQSSDEEISEGEMSGGSDDQEDDDEDEDDEGPVDEYDADYFRDAQDRADLMAMAEVDREQILFERAKKRTVLLDHRQVAKRLKRQEEANRSTRKGSGSANRDNARRSTRAKDTKTGNTKALADLKKAQERKRARRSHSPEPKRGRKGSVDYSDKSESPSSEDEADYDSEPEVKKSTKSISRKPATVDELNSVRLGRDRLSKWCHSPFFKDTVIGCFVRLSLGLDRNRVHVFRIAEVVAVNKQQKVYSIGDGAATNLNLTLRHGNAEKNFTMDYVSNGLFTDDEFRRFEIQLRSDKVDIPTQDHVERKRKDIDHAKAYVLNNTEVQEILELKKQLKQGRLNPIVHRTILEQRKMEHTNTEDNFEIDIQLQALKESELAQKDKRADKLDVWAALNERNRTLNRSTGREAEGRFAQEKKLKGSGKNDIDPFARRKTVPRLVYEDISAQDIGNGKPKTSAEAVAIAIAAESSITSTPTTQSVFDTPAMPKPRLEEIIAANKDEFDLDLDFSD</sequence>
<evidence type="ECO:0000313" key="8">
    <source>
        <dbReference type="Proteomes" id="UP001194696"/>
    </source>
</evidence>
<gene>
    <name evidence="7" type="primary">RTF1</name>
    <name evidence="7" type="ORF">BGZ96_010853</name>
</gene>
<reference evidence="7 8" key="1">
    <citation type="journal article" date="2020" name="Fungal Divers.">
        <title>Resolving the Mortierellaceae phylogeny through synthesis of multi-gene phylogenetics and phylogenomics.</title>
        <authorList>
            <person name="Vandepol N."/>
            <person name="Liber J."/>
            <person name="Desiro A."/>
            <person name="Na H."/>
            <person name="Kennedy M."/>
            <person name="Barry K."/>
            <person name="Grigoriev I.V."/>
            <person name="Miller A.N."/>
            <person name="O'Donnell K."/>
            <person name="Stajich J.E."/>
            <person name="Bonito G."/>
        </authorList>
    </citation>
    <scope>NUCLEOTIDE SEQUENCE [LARGE SCALE GENOMIC DNA]</scope>
    <source>
        <strain evidence="7 8">AD045</strain>
    </source>
</reference>
<dbReference type="PROSITE" id="PS51360">
    <property type="entry name" value="PLUS3"/>
    <property type="match status" value="1"/>
</dbReference>
<evidence type="ECO:0000259" key="6">
    <source>
        <dbReference type="PROSITE" id="PS51360"/>
    </source>
</evidence>
<protein>
    <submittedName>
        <fullName evidence="7">RNA polymerase-associated protein rtf1</fullName>
    </submittedName>
</protein>
<dbReference type="PANTHER" id="PTHR13115:SF8">
    <property type="entry name" value="RNA POLYMERASE-ASSOCIATED PROTEIN RTF1 HOMOLOG"/>
    <property type="match status" value="1"/>
</dbReference>
<feature type="compositionally biased region" description="Acidic residues" evidence="5">
    <location>
        <begin position="190"/>
        <end position="200"/>
    </location>
</feature>
<proteinExistence type="predicted"/>
<keyword evidence="4" id="KW-0539">Nucleus</keyword>
<accession>A0ABQ7KCZ1</accession>
<evidence type="ECO:0000256" key="3">
    <source>
        <dbReference type="ARBA" id="ARBA00023163"/>
    </source>
</evidence>
<feature type="compositionally biased region" description="Basic and acidic residues" evidence="5">
    <location>
        <begin position="133"/>
        <end position="145"/>
    </location>
</feature>
<evidence type="ECO:0000256" key="2">
    <source>
        <dbReference type="ARBA" id="ARBA00023015"/>
    </source>
</evidence>
<name>A0ABQ7KCZ1_9FUNG</name>
<keyword evidence="8" id="KW-1185">Reference proteome</keyword>
<dbReference type="Proteomes" id="UP001194696">
    <property type="component" value="Unassembled WGS sequence"/>
</dbReference>
<dbReference type="EMBL" id="JAAAIM010000073">
    <property type="protein sequence ID" value="KAG0295840.1"/>
    <property type="molecule type" value="Genomic_DNA"/>
</dbReference>
<evidence type="ECO:0000256" key="5">
    <source>
        <dbReference type="SAM" id="MobiDB-lite"/>
    </source>
</evidence>
<dbReference type="Pfam" id="PF03126">
    <property type="entry name" value="Plus-3"/>
    <property type="match status" value="1"/>
</dbReference>
<evidence type="ECO:0000256" key="1">
    <source>
        <dbReference type="ARBA" id="ARBA00004123"/>
    </source>
</evidence>
<evidence type="ECO:0000256" key="4">
    <source>
        <dbReference type="ARBA" id="ARBA00023242"/>
    </source>
</evidence>
<feature type="compositionally biased region" description="Acidic residues" evidence="5">
    <location>
        <begin position="49"/>
        <end position="69"/>
    </location>
</feature>
<feature type="compositionally biased region" description="Basic and acidic residues" evidence="5">
    <location>
        <begin position="94"/>
        <end position="108"/>
    </location>
</feature>
<feature type="compositionally biased region" description="Basic and acidic residues" evidence="5">
    <location>
        <begin position="168"/>
        <end position="187"/>
    </location>
</feature>
<comment type="caution">
    <text evidence="7">The sequence shown here is derived from an EMBL/GenBank/DDBJ whole genome shotgun (WGS) entry which is preliminary data.</text>
</comment>
<dbReference type="Gene3D" id="3.90.70.200">
    <property type="entry name" value="Plus-3 domain"/>
    <property type="match status" value="1"/>
</dbReference>
<evidence type="ECO:0000313" key="7">
    <source>
        <dbReference type="EMBL" id="KAG0295840.1"/>
    </source>
</evidence>
<feature type="region of interest" description="Disordered" evidence="5">
    <location>
        <begin position="94"/>
        <end position="212"/>
    </location>
</feature>
<comment type="subcellular location">
    <subcellularLocation>
        <location evidence="1">Nucleus</location>
    </subcellularLocation>
</comment>
<dbReference type="InterPro" id="IPR036128">
    <property type="entry name" value="Plus3-like_sf"/>
</dbReference>
<dbReference type="InterPro" id="IPR004343">
    <property type="entry name" value="Plus-3_dom"/>
</dbReference>
<keyword evidence="2" id="KW-0805">Transcription regulation</keyword>
<dbReference type="SMART" id="SM00719">
    <property type="entry name" value="Plus3"/>
    <property type="match status" value="1"/>
</dbReference>
<dbReference type="SUPFAM" id="SSF159042">
    <property type="entry name" value="Plus3-like"/>
    <property type="match status" value="1"/>
</dbReference>
<dbReference type="PANTHER" id="PTHR13115">
    <property type="entry name" value="RNA POLYMERASE-ASSOCIATED PROTEIN RTF1 HOMOLOG"/>
    <property type="match status" value="1"/>
</dbReference>
<organism evidence="7 8">
    <name type="scientific">Linnemannia gamsii</name>
    <dbReference type="NCBI Taxonomy" id="64522"/>
    <lineage>
        <taxon>Eukaryota</taxon>
        <taxon>Fungi</taxon>
        <taxon>Fungi incertae sedis</taxon>
        <taxon>Mucoromycota</taxon>
        <taxon>Mortierellomycotina</taxon>
        <taxon>Mortierellomycetes</taxon>
        <taxon>Mortierellales</taxon>
        <taxon>Mortierellaceae</taxon>
        <taxon>Linnemannia</taxon>
    </lineage>
</organism>
<keyword evidence="3" id="KW-0804">Transcription</keyword>
<feature type="region of interest" description="Disordered" evidence="5">
    <location>
        <begin position="15"/>
        <end position="73"/>
    </location>
</feature>